<evidence type="ECO:0000256" key="1">
    <source>
        <dbReference type="SAM" id="MobiDB-lite"/>
    </source>
</evidence>
<protein>
    <submittedName>
        <fullName evidence="2">Uncharacterized protein</fullName>
    </submittedName>
</protein>
<accession>A0A5K1K258</accession>
<feature type="region of interest" description="Disordered" evidence="1">
    <location>
        <begin position="95"/>
        <end position="115"/>
    </location>
</feature>
<sequence length="403" mass="44394">MSKKLAIRRAFQSSDEKENTPRFPTPSLKEYSDNMGRRGGTAAGLDVLVDKIAGAAPSVFAPVLPTLPTEPSTTVSPTPGYQGVGVQTFDAESLRGESVDGTNGRPGLGNTGSRKSRWIKHTLPSGLVIEVEATASNGLSPSPIETTNQPPFHSPIQDIVSTPSPEPSQSGSDYYYTHLEDWLTDPRQGSDIFFEQYMEDLRAQQKLPFHQRPIWQRTFIPTLLKFLGTRSNPWEFSGDAFLTILPDVWLTVYHEPSWPKEEDALVRSLGLFSSTFVLAPLSGHLQAIRGGMQMAGEACSSEEFEYPFGAIGLAAAAALLAMRLFRAQLVRYNEDGNIIVETPTGDTMEPCIMTTPFNKYTAEGRTQQHSSLARKLPDYQLDSILSQARMFALNNDEINSDDQ</sequence>
<organism evidence="2">
    <name type="scientific">Ganoderma boninense</name>
    <dbReference type="NCBI Taxonomy" id="34458"/>
    <lineage>
        <taxon>Eukaryota</taxon>
        <taxon>Fungi</taxon>
        <taxon>Dikarya</taxon>
        <taxon>Basidiomycota</taxon>
        <taxon>Agaricomycotina</taxon>
        <taxon>Agaricomycetes</taxon>
        <taxon>Polyporales</taxon>
        <taxon>Polyporaceae</taxon>
        <taxon>Ganoderma</taxon>
    </lineage>
</organism>
<name>A0A5K1K258_9APHY</name>
<feature type="region of interest" description="Disordered" evidence="1">
    <location>
        <begin position="1"/>
        <end position="37"/>
    </location>
</feature>
<gene>
    <name evidence="2" type="primary">I1S215</name>
</gene>
<dbReference type="EMBL" id="LR727962">
    <property type="protein sequence ID" value="VWO99859.1"/>
    <property type="molecule type" value="Genomic_DNA"/>
</dbReference>
<evidence type="ECO:0000313" key="2">
    <source>
        <dbReference type="EMBL" id="VWO99859.1"/>
    </source>
</evidence>
<proteinExistence type="predicted"/>
<reference evidence="2" key="1">
    <citation type="submission" date="2019-10" db="EMBL/GenBank/DDBJ databases">
        <authorList>
            <person name="Nor Muhammad N."/>
        </authorList>
    </citation>
    <scope>NUCLEOTIDE SEQUENCE</scope>
</reference>
<dbReference type="AlphaFoldDB" id="A0A5K1K258"/>